<evidence type="ECO:0000313" key="3">
    <source>
        <dbReference type="EMBL" id="MEE6147309.1"/>
    </source>
</evidence>
<evidence type="ECO:0000256" key="2">
    <source>
        <dbReference type="SAM" id="MobiDB-lite"/>
    </source>
</evidence>
<evidence type="ECO:0000313" key="4">
    <source>
        <dbReference type="Proteomes" id="UP001332931"/>
    </source>
</evidence>
<feature type="compositionally biased region" description="Low complexity" evidence="2">
    <location>
        <begin position="744"/>
        <end position="753"/>
    </location>
</feature>
<comment type="caution">
    <text evidence="3">The sequence shown here is derived from an EMBL/GenBank/DDBJ whole genome shotgun (WGS) entry which is preliminary data.</text>
</comment>
<gene>
    <name evidence="3" type="ORF">VXJ25_04800</name>
</gene>
<protein>
    <submittedName>
        <fullName evidence="3">Uncharacterized protein</fullName>
    </submittedName>
</protein>
<keyword evidence="1" id="KW-0175">Coiled coil</keyword>
<dbReference type="RefSeq" id="WP_330958071.1">
    <property type="nucleotide sequence ID" value="NZ_JAZGJQ010000003.1"/>
</dbReference>
<dbReference type="InterPro" id="IPR027417">
    <property type="entry name" value="P-loop_NTPase"/>
</dbReference>
<proteinExistence type="predicted"/>
<evidence type="ECO:0000256" key="1">
    <source>
        <dbReference type="SAM" id="Coils"/>
    </source>
</evidence>
<dbReference type="Proteomes" id="UP001332931">
    <property type="component" value="Unassembled WGS sequence"/>
</dbReference>
<reference evidence="3 4" key="1">
    <citation type="submission" date="2024-01" db="EMBL/GenBank/DDBJ databases">
        <title>Description of Olsenella sp. nov., isolated from pig feces.</title>
        <authorList>
            <person name="Chang Y.-H."/>
        </authorList>
    </citation>
    <scope>NUCLEOTIDE SEQUENCE [LARGE SCALE GENOMIC DNA]</scope>
    <source>
        <strain evidence="3 4">YH-ols2223</strain>
    </source>
</reference>
<accession>A0ABU7R9M2</accession>
<keyword evidence="4" id="KW-1185">Reference proteome</keyword>
<organism evidence="3 4">
    <name type="scientific">Olsenella absiana</name>
    <dbReference type="NCBI Taxonomy" id="3115222"/>
    <lineage>
        <taxon>Bacteria</taxon>
        <taxon>Bacillati</taxon>
        <taxon>Actinomycetota</taxon>
        <taxon>Coriobacteriia</taxon>
        <taxon>Coriobacteriales</taxon>
        <taxon>Atopobiaceae</taxon>
        <taxon>Olsenella</taxon>
    </lineage>
</organism>
<feature type="coiled-coil region" evidence="1">
    <location>
        <begin position="482"/>
        <end position="516"/>
    </location>
</feature>
<name>A0ABU7R9M2_9ACTN</name>
<sequence>MSLESSQILSYCEEVTKFASQGPVSFGIDECVAEVGFDAVRAGYIPHEDARRLIDDYVARPGRSLDRAGRIPIAVSLRTLVFDDPRRKSAGLLLISAMLDVNGRLSFVKGLQYPWIPLDRLSGAGLDARTLVVSSLEEYRGWQRAAQDRYRSLSTWGGYVDLACAMYAGIAHVDEDYLESAPCSVDARTCCIKAILTLDASAIPSEVFAARRRSSMPRPDALEEVLRRPGTPELPEHVPDVAEAVFDRIKDRRGSIQALSGMPDDAYRAVSSLSVSLPWHLGVVEAPMGECSSRLACALACALVTDAAVRGAEQPRVVLATPDARWREDLERQLSRYLGTGSSQLATPWVPGRRAEWSRRLREASYLDEVEKALGSRPLSVANAAMVIGQRLRRIDQVRCELVDAYREMQLASDLVAQQADGLLSLAKLRRDLLWANGRLEFWSGLLKGNPPRKKVLSSGLASQRGIIASKAEPGEKIAHTYANLDDVCHAYRAEIVELEERIRLANQEAARLDLRIRQHSAYGTVCSELVDAIADACRLDSGGRARLNALFASDNLTPLRLERALDATVREVEFWLALHLFEARAFESGADFAWCEVVAYQQVPARVSGSSVADPIDLLVTLGSERMQTPRALACLALARRAVVVGDPCGLRPKWEFDPATDHGIGALCMSAEEYDELVAEGLSASAPSTLLGCATACAARTPSVIRERVTCLDDAPADLRAFRADAFYGRGDAAAGAPAAAAGKEGAADQEGAVDKTALPPLQVHRVRSEARSVGHSLNNPSEARALVRWVEENLDAIAALEETRREPVEGTSLGDAKPAPGARPARPVRPVLVLTPFTAQRHLIEEELRSAGPEVARRCEVATVRELGARRAPVVALSMADSVSGIEQRYFGGVDAILAVASAAASDCLVLFCDTGWVAGATGTPGRSLVQLSAHASLEDGPADEPDPSGADAAAPASGRLTLEEILRDLRRTGSVIAEVGPGEAYRWLEEDGLVMRARARNGRLAWVPTARGLEAGIRIEQGADDGMSCSFLPSSQTCVLASVLRRTE</sequence>
<feature type="region of interest" description="Disordered" evidence="2">
    <location>
        <begin position="806"/>
        <end position="827"/>
    </location>
</feature>
<dbReference type="EMBL" id="JAZGJQ010000003">
    <property type="protein sequence ID" value="MEE6147309.1"/>
    <property type="molecule type" value="Genomic_DNA"/>
</dbReference>
<feature type="region of interest" description="Disordered" evidence="2">
    <location>
        <begin position="744"/>
        <end position="764"/>
    </location>
</feature>
<dbReference type="Gene3D" id="3.40.50.300">
    <property type="entry name" value="P-loop containing nucleotide triphosphate hydrolases"/>
    <property type="match status" value="1"/>
</dbReference>